<evidence type="ECO:0000256" key="2">
    <source>
        <dbReference type="ARBA" id="ARBA00022729"/>
    </source>
</evidence>
<keyword evidence="3" id="KW-0378">Hydrolase</keyword>
<dbReference type="GO" id="GO:0016787">
    <property type="term" value="F:hydrolase activity"/>
    <property type="evidence" value="ECO:0007669"/>
    <property type="project" value="UniProtKB-KW"/>
</dbReference>
<evidence type="ECO:0000256" key="3">
    <source>
        <dbReference type="ARBA" id="ARBA00022801"/>
    </source>
</evidence>
<dbReference type="PROSITE" id="PS51257">
    <property type="entry name" value="PROKAR_LIPOPROTEIN"/>
    <property type="match status" value="1"/>
</dbReference>
<evidence type="ECO:0000313" key="5">
    <source>
        <dbReference type="EMBL" id="OCG73998.1"/>
    </source>
</evidence>
<dbReference type="PANTHER" id="PTHR43248">
    <property type="entry name" value="2-SUCCINYL-6-HYDROXY-2,4-CYCLOHEXADIENE-1-CARBOXYLATE SYNTHASE"/>
    <property type="match status" value="1"/>
</dbReference>
<dbReference type="PANTHER" id="PTHR43248:SF29">
    <property type="entry name" value="TRIPEPTIDYL AMINOPEPTIDASE"/>
    <property type="match status" value="1"/>
</dbReference>
<dbReference type="InterPro" id="IPR013595">
    <property type="entry name" value="Pept_S33_TAP-like_C"/>
</dbReference>
<accession>A0A1B9NBL2</accession>
<keyword evidence="6" id="KW-1185">Reference proteome</keyword>
<dbReference type="EMBL" id="LXMD01000023">
    <property type="protein sequence ID" value="OCG73998.1"/>
    <property type="molecule type" value="Genomic_DNA"/>
</dbReference>
<comment type="similarity">
    <text evidence="1">Belongs to the peptidase S33 family.</text>
</comment>
<keyword evidence="2" id="KW-0732">Signal</keyword>
<evidence type="ECO:0000259" key="4">
    <source>
        <dbReference type="Pfam" id="PF08386"/>
    </source>
</evidence>
<dbReference type="InterPro" id="IPR029058">
    <property type="entry name" value="AB_hydrolase_fold"/>
</dbReference>
<protein>
    <submittedName>
        <fullName evidence="5">Peptidase</fullName>
    </submittedName>
</protein>
<proteinExistence type="inferred from homology"/>
<comment type="caution">
    <text evidence="5">The sequence shown here is derived from an EMBL/GenBank/DDBJ whole genome shotgun (WGS) entry which is preliminary data.</text>
</comment>
<name>A0A1B9NBL2_9MICO</name>
<dbReference type="AlphaFoldDB" id="A0A1B9NBL2"/>
<dbReference type="Pfam" id="PF08386">
    <property type="entry name" value="Abhydrolase_4"/>
    <property type="match status" value="1"/>
</dbReference>
<dbReference type="Gene3D" id="3.40.50.1820">
    <property type="entry name" value="alpha/beta hydrolase"/>
    <property type="match status" value="1"/>
</dbReference>
<gene>
    <name evidence="5" type="ORF">A7J15_06905</name>
</gene>
<dbReference type="InterPro" id="IPR051601">
    <property type="entry name" value="Serine_prot/Carboxylest_S33"/>
</dbReference>
<feature type="domain" description="Peptidase S33 tripeptidyl aminopeptidase-like C-terminal" evidence="4">
    <location>
        <begin position="412"/>
        <end position="511"/>
    </location>
</feature>
<organism evidence="5 6">
    <name type="scientific">Microbacterium sediminis</name>
    <dbReference type="NCBI Taxonomy" id="904291"/>
    <lineage>
        <taxon>Bacteria</taxon>
        <taxon>Bacillati</taxon>
        <taxon>Actinomycetota</taxon>
        <taxon>Actinomycetes</taxon>
        <taxon>Micrococcales</taxon>
        <taxon>Microbacteriaceae</taxon>
        <taxon>Microbacterium</taxon>
    </lineage>
</organism>
<dbReference type="Proteomes" id="UP000093355">
    <property type="component" value="Unassembled WGS sequence"/>
</dbReference>
<reference evidence="5 6" key="1">
    <citation type="submission" date="2016-05" db="EMBL/GenBank/DDBJ databases">
        <authorList>
            <person name="Lavstsen T."/>
            <person name="Jespersen J.S."/>
        </authorList>
    </citation>
    <scope>NUCLEOTIDE SEQUENCE [LARGE SCALE GENOMIC DNA]</scope>
    <source>
        <strain evidence="5 6">YLB-01</strain>
    </source>
</reference>
<evidence type="ECO:0000256" key="1">
    <source>
        <dbReference type="ARBA" id="ARBA00010088"/>
    </source>
</evidence>
<dbReference type="RefSeq" id="WP_067026437.1">
    <property type="nucleotide sequence ID" value="NZ_JRNY01000004.1"/>
</dbReference>
<dbReference type="SUPFAM" id="SSF53474">
    <property type="entry name" value="alpha/beta-Hydrolases"/>
    <property type="match status" value="1"/>
</dbReference>
<dbReference type="STRING" id="904291.A7J15_06905"/>
<sequence length="512" mass="54288">MRRGRIARGALAGIVGVAIVSLLTGCLGLGQLATRGPDPAPVTEGVPDDLLRFYDQPPQWESCGEGFECTTITAPLDWHDPDRGEIELAVTRHLAERTTPVGALLANPGGPGGSGVSLVRDSLAYSFGQPRREAYDIVGFDPRGVGESTAVRCYDAAQMDAYLYDIPAAERGTPEWESELQGRAADYAHACEANSGGILEFITTEQSARDLDLLRAVLGQEELTYLGYSYGTFLGATYADLFPERAGRLVLDGAIDPSVSGEEVGTTQAVGFEGSLRSFFEWCLGTQGCPFTGSVDNAMSDLSALLAAVDARPIRAEDGRMLGADTLMTAVIAALYAEDNWSYLVAALAGALEGDATDAFFLADFYNGRNPDGTYADNSTDAFNAYNCMDYPATTAAEQAATEQKVRELAPTIAPYWSGADVCAEWPYPPSGERRQLTAEGAAPIVVIGTTGDPATPYEWAVSLADQLSSGVLVTHEGEGHTAYNGGSRCVNSAVEDFLLEGTVPEDGLTCR</sequence>
<evidence type="ECO:0000313" key="6">
    <source>
        <dbReference type="Proteomes" id="UP000093355"/>
    </source>
</evidence>